<dbReference type="InterPro" id="IPR036875">
    <property type="entry name" value="Znf_CCHC_sf"/>
</dbReference>
<dbReference type="GO" id="GO:0008270">
    <property type="term" value="F:zinc ion binding"/>
    <property type="evidence" value="ECO:0007669"/>
    <property type="project" value="UniProtKB-KW"/>
</dbReference>
<evidence type="ECO:0000256" key="1">
    <source>
        <dbReference type="PROSITE-ProRule" id="PRU00047"/>
    </source>
</evidence>
<dbReference type="PANTHER" id="PTHR47592">
    <property type="entry name" value="PBF68 PROTEIN"/>
    <property type="match status" value="1"/>
</dbReference>
<dbReference type="Proteomes" id="UP001054252">
    <property type="component" value="Unassembled WGS sequence"/>
</dbReference>
<dbReference type="Pfam" id="PF22936">
    <property type="entry name" value="Pol_BBD"/>
    <property type="match status" value="1"/>
</dbReference>
<keyword evidence="1" id="KW-0863">Zinc-finger</keyword>
<dbReference type="InterPro" id="IPR013103">
    <property type="entry name" value="RVT_2"/>
</dbReference>
<accession>A0AAV5HJ21</accession>
<feature type="domain" description="CCHC-type" evidence="3">
    <location>
        <begin position="412"/>
        <end position="426"/>
    </location>
</feature>
<dbReference type="PANTHER" id="PTHR47592:SF27">
    <property type="entry name" value="OS08G0421700 PROTEIN"/>
    <property type="match status" value="1"/>
</dbReference>
<dbReference type="Pfam" id="PF14223">
    <property type="entry name" value="Retrotran_gag_2"/>
    <property type="match status" value="1"/>
</dbReference>
<dbReference type="PROSITE" id="PS50158">
    <property type="entry name" value="ZF_CCHC"/>
    <property type="match status" value="1"/>
</dbReference>
<keyword evidence="1" id="KW-0862">Zinc</keyword>
<dbReference type="GO" id="GO:0003676">
    <property type="term" value="F:nucleic acid binding"/>
    <property type="evidence" value="ECO:0007669"/>
    <property type="project" value="InterPro"/>
</dbReference>
<protein>
    <recommendedName>
        <fullName evidence="3">CCHC-type domain-containing protein</fullName>
    </recommendedName>
</protein>
<dbReference type="SUPFAM" id="SSF57756">
    <property type="entry name" value="Retrovirus zinc finger-like domains"/>
    <property type="match status" value="1"/>
</dbReference>
<evidence type="ECO:0000313" key="5">
    <source>
        <dbReference type="Proteomes" id="UP001054252"/>
    </source>
</evidence>
<evidence type="ECO:0000256" key="2">
    <source>
        <dbReference type="SAM" id="MobiDB-lite"/>
    </source>
</evidence>
<reference evidence="4 5" key="1">
    <citation type="journal article" date="2021" name="Commun. Biol.">
        <title>The genome of Shorea leprosula (Dipterocarpaceae) highlights the ecological relevance of drought in aseasonal tropical rainforests.</title>
        <authorList>
            <person name="Ng K.K.S."/>
            <person name="Kobayashi M.J."/>
            <person name="Fawcett J.A."/>
            <person name="Hatakeyama M."/>
            <person name="Paape T."/>
            <person name="Ng C.H."/>
            <person name="Ang C.C."/>
            <person name="Tnah L.H."/>
            <person name="Lee C.T."/>
            <person name="Nishiyama T."/>
            <person name="Sese J."/>
            <person name="O'Brien M.J."/>
            <person name="Copetti D."/>
            <person name="Mohd Noor M.I."/>
            <person name="Ong R.C."/>
            <person name="Putra M."/>
            <person name="Sireger I.Z."/>
            <person name="Indrioko S."/>
            <person name="Kosugi Y."/>
            <person name="Izuno A."/>
            <person name="Isagi Y."/>
            <person name="Lee S.L."/>
            <person name="Shimizu K.K."/>
        </authorList>
    </citation>
    <scope>NUCLEOTIDE SEQUENCE [LARGE SCALE GENOMIC DNA]</scope>
    <source>
        <strain evidence="4">214</strain>
    </source>
</reference>
<keyword evidence="1" id="KW-0479">Metal-binding</keyword>
<evidence type="ECO:0000313" key="4">
    <source>
        <dbReference type="EMBL" id="GKU85679.1"/>
    </source>
</evidence>
<dbReference type="Pfam" id="PF07727">
    <property type="entry name" value="RVT_2"/>
    <property type="match status" value="1"/>
</dbReference>
<dbReference type="AlphaFoldDB" id="A0AAV5HJ21"/>
<dbReference type="InterPro" id="IPR054722">
    <property type="entry name" value="PolX-like_BBD"/>
</dbReference>
<dbReference type="InterPro" id="IPR005174">
    <property type="entry name" value="KIB1-4_b-propeller"/>
</dbReference>
<feature type="compositionally biased region" description="Polar residues" evidence="2">
    <location>
        <begin position="393"/>
        <end position="406"/>
    </location>
</feature>
<comment type="caution">
    <text evidence="4">The sequence shown here is derived from an EMBL/GenBank/DDBJ whole genome shotgun (WGS) entry which is preliminary data.</text>
</comment>
<dbReference type="CDD" id="cd09272">
    <property type="entry name" value="RNase_HI_RT_Ty1"/>
    <property type="match status" value="1"/>
</dbReference>
<name>A0AAV5HJ21_9ROSI</name>
<gene>
    <name evidence="4" type="ORF">SLEP1_g312</name>
</gene>
<proteinExistence type="predicted"/>
<keyword evidence="5" id="KW-1185">Reference proteome</keyword>
<dbReference type="InterPro" id="IPR001878">
    <property type="entry name" value="Znf_CCHC"/>
</dbReference>
<feature type="region of interest" description="Disordered" evidence="2">
    <location>
        <begin position="386"/>
        <end position="406"/>
    </location>
</feature>
<dbReference type="EMBL" id="BPVZ01000001">
    <property type="protein sequence ID" value="GKU85679.1"/>
    <property type="molecule type" value="Genomic_DNA"/>
</dbReference>
<dbReference type="Pfam" id="PF03478">
    <property type="entry name" value="Beta-prop_KIB1-4"/>
    <property type="match status" value="3"/>
</dbReference>
<sequence length="849" mass="96458">MQYALLGNPLPKPSFLALPKLHGSSLIPRKLTLVLLISTRFMSLEETLVYRLKESTSNVFSSFPCIGSSHGWLIILDCTTFSPFLLNPFTEEQIHLPPLDPVFGEILLVLRFLPNTWRFEGLEDPGDIKRTKLFHVYKLDAEKEERIQVEYQGDRTGFVGVNHSISISTKGSSDCKGNSIYFTGNYWIDRDDRHGNDTGIYNLGDEDGILGSVSKIESMGVLPNCWYERTYSTAKETWDALQKKYDFEEASAKMYAGSQWLRFQMVDDKSVVSQIRELQMLAHEFQFEGIRIDDNLEVVAIIDKLPPSRKEFQKMMHHKQKEITVGNLLTRIRVEEEARNQDARTTNGGNTSKVHFVATNDSFPKNNNFKYNALLRSKKKFVKKNYGNHSARRPSQNFKNQGPPSKQNSYTCFVCGKLGHTARVCKFWKRGPTPQVKATEEPFVAMLSDINMLNGSEGWWIASSAARHVCKDKSWFKTFSEYDVEKEVRLGDGHTIKVLGQGDVELNFPSGKTLTIKDVLYTPQMRKNLVSGFLLGKAGFKEVYESGHYVLTKNGIFVGKGYACDGMYKLNIDMTKVPSTVAAIHNMLIHQMDVKTAFLNGDLHEEIYIDQPEGFVMPSQEDKVILYMFQGSSGAVSWKSKKQQIIAKSTMEAEMISLALASEEASWLRDLLFEIPLWEKPAPPILIHYDSTVAIYKVNNHFYNGKSRSIRRKHSIVRSYLDNETIQVDYIPSSENIADPFTKALARKKIWVTSRGMGLKLKEFQIHLPSLNSLFGTSKLGCWKGLKQNLVLKAILTSDPVGEWGIVFICTAFSKLGFCKNGTDSWMELNGDYEDIICCRNQLHALHYC</sequence>
<organism evidence="4 5">
    <name type="scientific">Rubroshorea leprosula</name>
    <dbReference type="NCBI Taxonomy" id="152421"/>
    <lineage>
        <taxon>Eukaryota</taxon>
        <taxon>Viridiplantae</taxon>
        <taxon>Streptophyta</taxon>
        <taxon>Embryophyta</taxon>
        <taxon>Tracheophyta</taxon>
        <taxon>Spermatophyta</taxon>
        <taxon>Magnoliopsida</taxon>
        <taxon>eudicotyledons</taxon>
        <taxon>Gunneridae</taxon>
        <taxon>Pentapetalae</taxon>
        <taxon>rosids</taxon>
        <taxon>malvids</taxon>
        <taxon>Malvales</taxon>
        <taxon>Dipterocarpaceae</taxon>
        <taxon>Rubroshorea</taxon>
    </lineage>
</organism>
<evidence type="ECO:0000259" key="3">
    <source>
        <dbReference type="PROSITE" id="PS50158"/>
    </source>
</evidence>